<proteinExistence type="predicted"/>
<dbReference type="HOGENOM" id="CLU_091579_0_0_2"/>
<gene>
    <name evidence="1" type="ORF">GACE_0041</name>
</gene>
<dbReference type="eggNOG" id="arCOG03956">
    <property type="taxonomic scope" value="Archaea"/>
</dbReference>
<dbReference type="Proteomes" id="UP000030624">
    <property type="component" value="Chromosome"/>
</dbReference>
<reference evidence="1 2" key="1">
    <citation type="journal article" date="2015" name="Appl. Environ. Microbiol.">
        <title>The Geoglobus acetivorans genome: Fe(III) reduction, acetate utilization, autotrophic growth, and degradation of aromatic compounds in a hyperthermophilic archaeon.</title>
        <authorList>
            <person name="Mardanov A.V."/>
            <person name="Slododkina G.B."/>
            <person name="Slobodkin A.I."/>
            <person name="Beletsky A.V."/>
            <person name="Gavrilov S.N."/>
            <person name="Kublanov I.V."/>
            <person name="Bonch-Osmolovskaya E.A."/>
            <person name="Skryabin K.G."/>
            <person name="Ravin N.V."/>
        </authorList>
    </citation>
    <scope>NUCLEOTIDE SEQUENCE [LARGE SCALE GENOMIC DNA]</scope>
    <source>
        <strain evidence="1 2">SBH6</strain>
    </source>
</reference>
<sequence length="222" mass="24686">MSPIGFVKLKTTFPEAPERMPVYRVVGGEIIETISNSSPEYWKVRKNLPSEEEAVEIALKALERYGGVPEDAVLRGVRAEYVSYMDSSAGEVGREPTLVVVSFKREINGFPVVGPGGEITVFIGENGTIVDLVKIWRKLEYTKDVRIISPQKACELLQNGEVLRKPMGKLNLEVVKIEPGYYAGGIGERQEYYYPVWIFHCRDGFGKNITLAVSALAEVVGK</sequence>
<dbReference type="EMBL" id="CP009552">
    <property type="protein sequence ID" value="AIY89103.1"/>
    <property type="molecule type" value="Genomic_DNA"/>
</dbReference>
<evidence type="ECO:0000313" key="2">
    <source>
        <dbReference type="Proteomes" id="UP000030624"/>
    </source>
</evidence>
<organism evidence="1 2">
    <name type="scientific">Geoglobus acetivorans</name>
    <dbReference type="NCBI Taxonomy" id="565033"/>
    <lineage>
        <taxon>Archaea</taxon>
        <taxon>Methanobacteriati</taxon>
        <taxon>Methanobacteriota</taxon>
        <taxon>Archaeoglobi</taxon>
        <taxon>Archaeoglobales</taxon>
        <taxon>Archaeoglobaceae</taxon>
        <taxon>Geoglobus</taxon>
    </lineage>
</organism>
<protein>
    <submittedName>
        <fullName evidence="1">Uncharacterized protein</fullName>
    </submittedName>
</protein>
<name>A0A0A7GB72_GEOAI</name>
<dbReference type="AlphaFoldDB" id="A0A0A7GB72"/>
<dbReference type="STRING" id="565033.GACE_0041"/>
<dbReference type="KEGG" id="gac:GACE_0041"/>
<evidence type="ECO:0000313" key="1">
    <source>
        <dbReference type="EMBL" id="AIY89103.1"/>
    </source>
</evidence>
<accession>A0A0A7GB72</accession>